<dbReference type="AlphaFoldDB" id="A0A371HW67"/>
<evidence type="ECO:0000313" key="3">
    <source>
        <dbReference type="Proteomes" id="UP000257109"/>
    </source>
</evidence>
<protein>
    <recommendedName>
        <fullName evidence="1">Reverse transcriptase Ty1/copia-type domain-containing protein</fullName>
    </recommendedName>
</protein>
<dbReference type="Pfam" id="PF07727">
    <property type="entry name" value="RVT_2"/>
    <property type="match status" value="1"/>
</dbReference>
<evidence type="ECO:0000313" key="2">
    <source>
        <dbReference type="EMBL" id="RDY07028.1"/>
    </source>
</evidence>
<dbReference type="EMBL" id="QJKJ01001561">
    <property type="protein sequence ID" value="RDY07028.1"/>
    <property type="molecule type" value="Genomic_DNA"/>
</dbReference>
<dbReference type="InterPro" id="IPR013103">
    <property type="entry name" value="RVT_2"/>
</dbReference>
<dbReference type="InterPro" id="IPR043502">
    <property type="entry name" value="DNA/RNA_pol_sf"/>
</dbReference>
<organism evidence="2 3">
    <name type="scientific">Mucuna pruriens</name>
    <name type="common">Velvet bean</name>
    <name type="synonym">Dolichos pruriens</name>
    <dbReference type="NCBI Taxonomy" id="157652"/>
    <lineage>
        <taxon>Eukaryota</taxon>
        <taxon>Viridiplantae</taxon>
        <taxon>Streptophyta</taxon>
        <taxon>Embryophyta</taxon>
        <taxon>Tracheophyta</taxon>
        <taxon>Spermatophyta</taxon>
        <taxon>Magnoliopsida</taxon>
        <taxon>eudicotyledons</taxon>
        <taxon>Gunneridae</taxon>
        <taxon>Pentapetalae</taxon>
        <taxon>rosids</taxon>
        <taxon>fabids</taxon>
        <taxon>Fabales</taxon>
        <taxon>Fabaceae</taxon>
        <taxon>Papilionoideae</taxon>
        <taxon>50 kb inversion clade</taxon>
        <taxon>NPAAA clade</taxon>
        <taxon>indigoferoid/millettioid clade</taxon>
        <taxon>Phaseoleae</taxon>
        <taxon>Mucuna</taxon>
    </lineage>
</organism>
<dbReference type="SUPFAM" id="SSF56672">
    <property type="entry name" value="DNA/RNA polymerases"/>
    <property type="match status" value="1"/>
</dbReference>
<keyword evidence="3" id="KW-1185">Reference proteome</keyword>
<gene>
    <name evidence="2" type="ORF">CR513_08904</name>
</gene>
<feature type="non-terminal residue" evidence="2">
    <location>
        <position position="1"/>
    </location>
</feature>
<dbReference type="Proteomes" id="UP000257109">
    <property type="component" value="Unassembled WGS sequence"/>
</dbReference>
<name>A0A371HW67_MUCPR</name>
<dbReference type="OrthoDB" id="8048545at2759"/>
<proteinExistence type="predicted"/>
<evidence type="ECO:0000259" key="1">
    <source>
        <dbReference type="Pfam" id="PF07727"/>
    </source>
</evidence>
<feature type="non-terminal residue" evidence="2">
    <location>
        <position position="294"/>
    </location>
</feature>
<comment type="caution">
    <text evidence="2">The sequence shown here is derived from an EMBL/GenBank/DDBJ whole genome shotgun (WGS) entry which is preliminary data.</text>
</comment>
<sequence>MSLFIEEVQDQDLGSWKSSEVIARYSRHTPVDRNLNVWSSLVHHCHPSKAWKTTKNPLINDPSSFEEAIKSKKWRDAMMKEMESIEKNNIWELTDLSRGVKPIGVKWIFKTKFKENGEIDKFKARLVAKGYAQQYGVDYAEVFAPVARLDTIRIILTIAAQNSWNVFQLDVKSVFLHGELKEDIYVQQPNVFVKRDEEDKVYRLKKALYGLKQASRAWYNKIDAYFVNNDFDTCLCEHTLFTKSKEKDDLIYTGNDWSMCDEFRRSMMSEFNMSDLGMMRYFLGVEMMQSSNGI</sequence>
<reference evidence="2" key="1">
    <citation type="submission" date="2018-05" db="EMBL/GenBank/DDBJ databases">
        <title>Draft genome of Mucuna pruriens seed.</title>
        <authorList>
            <person name="Nnadi N.E."/>
            <person name="Vos R."/>
            <person name="Hasami M.H."/>
            <person name="Devisetty U.K."/>
            <person name="Aguiy J.C."/>
        </authorList>
    </citation>
    <scope>NUCLEOTIDE SEQUENCE [LARGE SCALE GENOMIC DNA]</scope>
    <source>
        <strain evidence="2">JCA_2017</strain>
    </source>
</reference>
<feature type="domain" description="Reverse transcriptase Ty1/copia-type" evidence="1">
    <location>
        <begin position="88"/>
        <end position="294"/>
    </location>
</feature>
<accession>A0A371HW67</accession>